<name>A0A916YBQ5_9MICO</name>
<organism evidence="2 3">
    <name type="scientific">Microbacterium faecale</name>
    <dbReference type="NCBI Taxonomy" id="1804630"/>
    <lineage>
        <taxon>Bacteria</taxon>
        <taxon>Bacillati</taxon>
        <taxon>Actinomycetota</taxon>
        <taxon>Actinomycetes</taxon>
        <taxon>Micrococcales</taxon>
        <taxon>Microbacteriaceae</taxon>
        <taxon>Microbacterium</taxon>
    </lineage>
</organism>
<dbReference type="RefSeq" id="WP_188712010.1">
    <property type="nucleotide sequence ID" value="NZ_BMHO01000001.1"/>
</dbReference>
<accession>A0A916YBQ5</accession>
<evidence type="ECO:0000313" key="2">
    <source>
        <dbReference type="EMBL" id="GGD38390.1"/>
    </source>
</evidence>
<keyword evidence="1" id="KW-0812">Transmembrane</keyword>
<keyword evidence="1" id="KW-0472">Membrane</keyword>
<proteinExistence type="predicted"/>
<evidence type="ECO:0000313" key="3">
    <source>
        <dbReference type="Proteomes" id="UP000633205"/>
    </source>
</evidence>
<feature type="transmembrane region" description="Helical" evidence="1">
    <location>
        <begin position="6"/>
        <end position="30"/>
    </location>
</feature>
<feature type="transmembrane region" description="Helical" evidence="1">
    <location>
        <begin position="37"/>
        <end position="62"/>
    </location>
</feature>
<reference evidence="2" key="2">
    <citation type="submission" date="2020-09" db="EMBL/GenBank/DDBJ databases">
        <authorList>
            <person name="Sun Q."/>
            <person name="Zhou Y."/>
        </authorList>
    </citation>
    <scope>NUCLEOTIDE SEQUENCE</scope>
    <source>
        <strain evidence="2">CGMCC 1.15152</strain>
    </source>
</reference>
<dbReference type="Proteomes" id="UP000633205">
    <property type="component" value="Unassembled WGS sequence"/>
</dbReference>
<reference evidence="2" key="1">
    <citation type="journal article" date="2014" name="Int. J. Syst. Evol. Microbiol.">
        <title>Complete genome sequence of Corynebacterium casei LMG S-19264T (=DSM 44701T), isolated from a smear-ripened cheese.</title>
        <authorList>
            <consortium name="US DOE Joint Genome Institute (JGI-PGF)"/>
            <person name="Walter F."/>
            <person name="Albersmeier A."/>
            <person name="Kalinowski J."/>
            <person name="Ruckert C."/>
        </authorList>
    </citation>
    <scope>NUCLEOTIDE SEQUENCE</scope>
    <source>
        <strain evidence="2">CGMCC 1.15152</strain>
    </source>
</reference>
<protein>
    <submittedName>
        <fullName evidence="2">Uncharacterized protein</fullName>
    </submittedName>
</protein>
<evidence type="ECO:0000256" key="1">
    <source>
        <dbReference type="SAM" id="Phobius"/>
    </source>
</evidence>
<sequence length="241" mass="25804">MPILHEFRVVLVVAGVVIATGGVIAAIVALRKKAPKGVAITGVALSGVIALVMSGFFALVLIEENRADALYQRAVEEAAAQRAEELAAEAAIFEKSEWLEDARANAKESDFVPVGATQLTAILNDPERHEGQDIIVDALMPAPLMAEAEEAEGLCMILTTLSPTDGSSLEYAAEVVMVDRGIPTHCEFFQGPVDREGATEELTDWAGEYRGESRVWLSMSGTTTVDGVDGIPLFHLIRVEE</sequence>
<keyword evidence="3" id="KW-1185">Reference proteome</keyword>
<keyword evidence="1" id="KW-1133">Transmembrane helix</keyword>
<comment type="caution">
    <text evidence="2">The sequence shown here is derived from an EMBL/GenBank/DDBJ whole genome shotgun (WGS) entry which is preliminary data.</text>
</comment>
<dbReference type="EMBL" id="BMHO01000001">
    <property type="protein sequence ID" value="GGD38390.1"/>
    <property type="molecule type" value="Genomic_DNA"/>
</dbReference>
<dbReference type="AlphaFoldDB" id="A0A916YBQ5"/>
<gene>
    <name evidence="2" type="ORF">GCM10010915_19000</name>
</gene>